<organism evidence="2 3">
    <name type="scientific">Hyaloscypha bicolor E</name>
    <dbReference type="NCBI Taxonomy" id="1095630"/>
    <lineage>
        <taxon>Eukaryota</taxon>
        <taxon>Fungi</taxon>
        <taxon>Dikarya</taxon>
        <taxon>Ascomycota</taxon>
        <taxon>Pezizomycotina</taxon>
        <taxon>Leotiomycetes</taxon>
        <taxon>Helotiales</taxon>
        <taxon>Hyaloscyphaceae</taxon>
        <taxon>Hyaloscypha</taxon>
        <taxon>Hyaloscypha bicolor</taxon>
    </lineage>
</organism>
<protein>
    <submittedName>
        <fullName evidence="2">Glycosyltransferase family 25 protein</fullName>
    </submittedName>
</protein>
<dbReference type="AlphaFoldDB" id="A0A2J6T604"/>
<keyword evidence="1" id="KW-0812">Transmembrane</keyword>
<evidence type="ECO:0000313" key="2">
    <source>
        <dbReference type="EMBL" id="PMD58452.1"/>
    </source>
</evidence>
<reference evidence="2 3" key="1">
    <citation type="submission" date="2016-04" db="EMBL/GenBank/DDBJ databases">
        <title>A degradative enzymes factory behind the ericoid mycorrhizal symbiosis.</title>
        <authorList>
            <consortium name="DOE Joint Genome Institute"/>
            <person name="Martino E."/>
            <person name="Morin E."/>
            <person name="Grelet G."/>
            <person name="Kuo A."/>
            <person name="Kohler A."/>
            <person name="Daghino S."/>
            <person name="Barry K."/>
            <person name="Choi C."/>
            <person name="Cichocki N."/>
            <person name="Clum A."/>
            <person name="Copeland A."/>
            <person name="Hainaut M."/>
            <person name="Haridas S."/>
            <person name="Labutti K."/>
            <person name="Lindquist E."/>
            <person name="Lipzen A."/>
            <person name="Khouja H.-R."/>
            <person name="Murat C."/>
            <person name="Ohm R."/>
            <person name="Olson A."/>
            <person name="Spatafora J."/>
            <person name="Veneault-Fourrey C."/>
            <person name="Henrissat B."/>
            <person name="Grigoriev I."/>
            <person name="Martin F."/>
            <person name="Perotto S."/>
        </authorList>
    </citation>
    <scope>NUCLEOTIDE SEQUENCE [LARGE SCALE GENOMIC DNA]</scope>
    <source>
        <strain evidence="2 3">E</strain>
    </source>
</reference>
<evidence type="ECO:0000256" key="1">
    <source>
        <dbReference type="SAM" id="Phobius"/>
    </source>
</evidence>
<sequence length="342" mass="38358">MPALKARRGFRAQPFRYFVIGFGLVFLTCYYLVHEPASSVRTRSKDAARNSTLGFQKILVLSKSPSWRTRGLKAAAAYTGLDVEIPVQSLPTPEFIQVFRDLGPAEGKHPGLGQAYNWLAHLDLVKYAIALDLETVLILEDDADWDVSIKHQMQLISSAVREFTFVDEEDETPYGKSWDILWIGHSGEPTDNNTRRIEFKDPSAPLEAEYTGWAKKYFHRFTPGTRVMQRSVNPVGTIGYALTKRGAKKVAIWAGKGEDEAYDIHLMHGCRSKDLSCLVVTPELMHHYVPPRDFGYVSEVAGVNGAGSRAEEDDFEKLMGSTPNVLHSTRCRVLFGSTCLRK</sequence>
<dbReference type="RefSeq" id="XP_024735356.1">
    <property type="nucleotide sequence ID" value="XM_024884910.1"/>
</dbReference>
<dbReference type="GeneID" id="36592987"/>
<keyword evidence="3" id="KW-1185">Reference proteome</keyword>
<proteinExistence type="predicted"/>
<name>A0A2J6T604_9HELO</name>
<keyword evidence="1" id="KW-1133">Transmembrane helix</keyword>
<dbReference type="Proteomes" id="UP000235371">
    <property type="component" value="Unassembled WGS sequence"/>
</dbReference>
<dbReference type="GO" id="GO:0016740">
    <property type="term" value="F:transferase activity"/>
    <property type="evidence" value="ECO:0007669"/>
    <property type="project" value="UniProtKB-KW"/>
</dbReference>
<keyword evidence="2" id="KW-0808">Transferase</keyword>
<keyword evidence="1" id="KW-0472">Membrane</keyword>
<dbReference type="OrthoDB" id="47375at2759"/>
<dbReference type="EMBL" id="KZ613822">
    <property type="protein sequence ID" value="PMD58452.1"/>
    <property type="molecule type" value="Genomic_DNA"/>
</dbReference>
<evidence type="ECO:0000313" key="3">
    <source>
        <dbReference type="Proteomes" id="UP000235371"/>
    </source>
</evidence>
<gene>
    <name evidence="2" type="ORF">K444DRAFT_644005</name>
</gene>
<dbReference type="InParanoid" id="A0A2J6T604"/>
<accession>A0A2J6T604</accession>
<feature type="transmembrane region" description="Helical" evidence="1">
    <location>
        <begin position="15"/>
        <end position="33"/>
    </location>
</feature>